<feature type="coiled-coil region" evidence="4">
    <location>
        <begin position="32"/>
        <end position="69"/>
    </location>
</feature>
<dbReference type="FunFam" id="1.10.287.370:FF:000005">
    <property type="entry name" value="Prefoldin subunit 4"/>
    <property type="match status" value="1"/>
</dbReference>
<proteinExistence type="inferred from homology"/>
<dbReference type="Gene3D" id="1.10.287.370">
    <property type="match status" value="1"/>
</dbReference>
<dbReference type="PANTHER" id="PTHR28208:SF2">
    <property type="entry name" value="PHOSPHATIDATE PHOSPHATASE APP1 CATALYTIC DOMAIN-CONTAINING PROTEIN"/>
    <property type="match status" value="1"/>
</dbReference>
<dbReference type="InterPro" id="IPR052935">
    <property type="entry name" value="Mg2+_PAP"/>
</dbReference>
<dbReference type="InterPro" id="IPR002777">
    <property type="entry name" value="PFD_beta-like"/>
</dbReference>
<dbReference type="Proteomes" id="UP000293360">
    <property type="component" value="Unassembled WGS sequence"/>
</dbReference>
<dbReference type="GO" id="GO:0030479">
    <property type="term" value="C:actin cortical patch"/>
    <property type="evidence" value="ECO:0007669"/>
    <property type="project" value="TreeGrafter"/>
</dbReference>
<evidence type="ECO:0000313" key="8">
    <source>
        <dbReference type="Proteomes" id="UP000293360"/>
    </source>
</evidence>
<dbReference type="InterPro" id="IPR009053">
    <property type="entry name" value="Prefoldin"/>
</dbReference>
<sequence>MNRRMLSKEDEAATGGDEVEVRREDQDKINKFSRLHQRELKLEEELKAKNKEKEELDDVTMELELADEDDKVPYKIGDAFFHLPLPQAQEMLASSTSQIEEEVSALEEKIVTNAGSLPQPVAKVSDAGPILVGQSNSSPAEVHPGVSDVQPEWKAQGVYPGSGSEHIHLRGRVVPEQRGLDVGSLTDGVIDGIGRLLSDLPVGSAVQHRLDLSDDDLAALPTQVLNIPGYANWTDEGWNVRIHGNVYKQPDTSPETLDALANEFLIGVDIADLPEEQQVQARNVTASIYIVQQADQSVTINFENDVAVQPNAGTSLINAGGGQQSIKMPYETTPQGDFDAFVTLKNTTGPDGGYLLPGNETASIQALNAYAEGTDSGNATAYLVPREGFTIISDIDDILRVTRIYLPNEGILNTFARPFRPWENMPEIYALWSATIPDVHFHYLTTTPEQVTRNYMEFIYKTYPLGSFDTRPLNFSDIKATTAIRRFLLDKIFATFPERRFVLVGDVSNADIMKAYPQLAKDYPEQVQCIFLRNTTATDGSDLLPYDTSGFEGLDQKRYMFFVHPDDLKGSDIIGGNCHNPAAKQNVTFGDQGLLLGAAGSVRWDLFMTATVSLGTVAFMFT</sequence>
<dbReference type="STRING" id="155417.A0A4Q4TTH4"/>
<dbReference type="CDD" id="cd23165">
    <property type="entry name" value="Prefoldin_4"/>
    <property type="match status" value="1"/>
</dbReference>
<dbReference type="InterPro" id="IPR019236">
    <property type="entry name" value="APP1_cat"/>
</dbReference>
<dbReference type="Pfam" id="PF09949">
    <property type="entry name" value="APP1_cat"/>
    <property type="match status" value="1"/>
</dbReference>
<comment type="caution">
    <text evidence="7">The sequence shown here is derived from an EMBL/GenBank/DDBJ whole genome shotgun (WGS) entry which is preliminary data.</text>
</comment>
<gene>
    <name evidence="7" type="ORF">DL764_001048</name>
</gene>
<dbReference type="GO" id="GO:0006457">
    <property type="term" value="P:protein folding"/>
    <property type="evidence" value="ECO:0007669"/>
    <property type="project" value="InterPro"/>
</dbReference>
<dbReference type="Pfam" id="PF01920">
    <property type="entry name" value="Prefoldin_2"/>
    <property type="match status" value="1"/>
</dbReference>
<keyword evidence="2" id="KW-0143">Chaperone</keyword>
<organism evidence="7 8">
    <name type="scientific">Monosporascus ibericus</name>
    <dbReference type="NCBI Taxonomy" id="155417"/>
    <lineage>
        <taxon>Eukaryota</taxon>
        <taxon>Fungi</taxon>
        <taxon>Dikarya</taxon>
        <taxon>Ascomycota</taxon>
        <taxon>Pezizomycotina</taxon>
        <taxon>Sordariomycetes</taxon>
        <taxon>Xylariomycetidae</taxon>
        <taxon>Xylariales</taxon>
        <taxon>Xylariales incertae sedis</taxon>
        <taxon>Monosporascus</taxon>
    </lineage>
</organism>
<dbReference type="SUPFAM" id="SSF46579">
    <property type="entry name" value="Prefoldin"/>
    <property type="match status" value="1"/>
</dbReference>
<protein>
    <recommendedName>
        <fullName evidence="6">Phosphatidate phosphatase APP1 catalytic domain-containing protein</fullName>
    </recommendedName>
</protein>
<dbReference type="GO" id="GO:0016272">
    <property type="term" value="C:prefoldin complex"/>
    <property type="evidence" value="ECO:0007669"/>
    <property type="project" value="InterPro"/>
</dbReference>
<dbReference type="AlphaFoldDB" id="A0A4Q4TTH4"/>
<keyword evidence="8" id="KW-1185">Reference proteome</keyword>
<comment type="similarity">
    <text evidence="1">Belongs to the prefoldin subunit beta family.</text>
</comment>
<dbReference type="PANTHER" id="PTHR28208">
    <property type="entry name" value="PHOSPHATIDATE PHOSPHATASE APP1"/>
    <property type="match status" value="1"/>
</dbReference>
<dbReference type="OrthoDB" id="414243at2759"/>
<feature type="region of interest" description="Disordered" evidence="5">
    <location>
        <begin position="1"/>
        <end position="24"/>
    </location>
</feature>
<feature type="compositionally biased region" description="Basic and acidic residues" evidence="5">
    <location>
        <begin position="1"/>
        <end position="11"/>
    </location>
</feature>
<evidence type="ECO:0000256" key="3">
    <source>
        <dbReference type="ARBA" id="ARBA00024667"/>
    </source>
</evidence>
<evidence type="ECO:0000256" key="5">
    <source>
        <dbReference type="SAM" id="MobiDB-lite"/>
    </source>
</evidence>
<feature type="domain" description="Phosphatidate phosphatase APP1 catalytic" evidence="6">
    <location>
        <begin position="389"/>
        <end position="534"/>
    </location>
</feature>
<dbReference type="GO" id="GO:0008195">
    <property type="term" value="F:phosphatidate phosphatase activity"/>
    <property type="evidence" value="ECO:0007669"/>
    <property type="project" value="InterPro"/>
</dbReference>
<keyword evidence="4" id="KW-0175">Coiled coil</keyword>
<dbReference type="EMBL" id="QJNU01000029">
    <property type="protein sequence ID" value="RYP09794.1"/>
    <property type="molecule type" value="Genomic_DNA"/>
</dbReference>
<name>A0A4Q4TTH4_9PEZI</name>
<evidence type="ECO:0000256" key="4">
    <source>
        <dbReference type="SAM" id="Coils"/>
    </source>
</evidence>
<evidence type="ECO:0000256" key="2">
    <source>
        <dbReference type="ARBA" id="ARBA00023186"/>
    </source>
</evidence>
<accession>A0A4Q4TTH4</accession>
<dbReference type="GO" id="GO:0051082">
    <property type="term" value="F:unfolded protein binding"/>
    <property type="evidence" value="ECO:0007669"/>
    <property type="project" value="InterPro"/>
</dbReference>
<evidence type="ECO:0000259" key="6">
    <source>
        <dbReference type="Pfam" id="PF09949"/>
    </source>
</evidence>
<evidence type="ECO:0000256" key="1">
    <source>
        <dbReference type="ARBA" id="ARBA00008045"/>
    </source>
</evidence>
<evidence type="ECO:0000313" key="7">
    <source>
        <dbReference type="EMBL" id="RYP09794.1"/>
    </source>
</evidence>
<reference evidence="7 8" key="1">
    <citation type="submission" date="2018-06" db="EMBL/GenBank/DDBJ databases">
        <title>Complete Genomes of Monosporascus.</title>
        <authorList>
            <person name="Robinson A.J."/>
            <person name="Natvig D.O."/>
        </authorList>
    </citation>
    <scope>NUCLEOTIDE SEQUENCE [LARGE SCALE GENOMIC DNA]</scope>
    <source>
        <strain evidence="7 8">CBS 110550</strain>
    </source>
</reference>
<comment type="function">
    <text evidence="3">Binds specifically to cytosolic chaperonin (c-CPN) and transfers target proteins to it. Binds to nascent polypeptide chain and promotes folding in an environment in which there are many competing pathways for nonnative proteins.</text>
</comment>